<organism evidence="2 3">
    <name type="scientific">Micromonospora musae</name>
    <dbReference type="NCBI Taxonomy" id="1894970"/>
    <lineage>
        <taxon>Bacteria</taxon>
        <taxon>Bacillati</taxon>
        <taxon>Actinomycetota</taxon>
        <taxon>Actinomycetes</taxon>
        <taxon>Micromonosporales</taxon>
        <taxon>Micromonosporaceae</taxon>
        <taxon>Micromonospora</taxon>
    </lineage>
</organism>
<feature type="region of interest" description="Disordered" evidence="1">
    <location>
        <begin position="1"/>
        <end position="27"/>
    </location>
</feature>
<evidence type="ECO:0000256" key="1">
    <source>
        <dbReference type="SAM" id="MobiDB-lite"/>
    </source>
</evidence>
<dbReference type="Proteomes" id="UP000275865">
    <property type="component" value="Unassembled WGS sequence"/>
</dbReference>
<accession>A0A3A9YM84</accession>
<sequence>MEAQGTRAAMPPTAGRRRAASGPPRLGPRPRLDYYLILDRPAGPDAVAEAIVVEEFVRATDWTTVGLRSAGWTPAGAGWWSSAAYSRAMRADPELRARVLPVARAEADAAHRRLGGAALPDEPVLRAGFHDDQVLPVTAPLRLGPSAPDGYHERRVYRVLFAGDPLAHRLAELATRWRPADGRSTADALPAGRRRVDDDRFAWTVRRVGRGLAWSLDLTVLLTGADDRTVGPLLHELTSAVRLCGLVPMTTERFD</sequence>
<evidence type="ECO:0000313" key="3">
    <source>
        <dbReference type="Proteomes" id="UP000275865"/>
    </source>
</evidence>
<dbReference type="EMBL" id="RAZT01000002">
    <property type="protein sequence ID" value="RKN35486.1"/>
    <property type="molecule type" value="Genomic_DNA"/>
</dbReference>
<proteinExistence type="predicted"/>
<comment type="caution">
    <text evidence="2">The sequence shown here is derived from an EMBL/GenBank/DDBJ whole genome shotgun (WGS) entry which is preliminary data.</text>
</comment>
<dbReference type="AlphaFoldDB" id="A0A3A9YM84"/>
<reference evidence="2 3" key="1">
    <citation type="submission" date="2018-09" db="EMBL/GenBank/DDBJ databases">
        <title>Micromonospora sp. nov. MS1-9, isolated from a root of Musa sp.</title>
        <authorList>
            <person name="Kuncharoen N."/>
            <person name="Kudo T."/>
            <person name="Ohkuma M."/>
            <person name="Yuki M."/>
            <person name="Tanasupawat S."/>
        </authorList>
    </citation>
    <scope>NUCLEOTIDE SEQUENCE [LARGE SCALE GENOMIC DNA]</scope>
    <source>
        <strain evidence="2 3">MS1-9</strain>
    </source>
</reference>
<name>A0A3A9YM84_9ACTN</name>
<evidence type="ECO:0000313" key="2">
    <source>
        <dbReference type="EMBL" id="RKN35486.1"/>
    </source>
</evidence>
<protein>
    <submittedName>
        <fullName evidence="2">Uncharacterized protein</fullName>
    </submittedName>
</protein>
<gene>
    <name evidence="2" type="ORF">D7044_04835</name>
</gene>